<feature type="compositionally biased region" description="Basic and acidic residues" evidence="1">
    <location>
        <begin position="502"/>
        <end position="537"/>
    </location>
</feature>
<feature type="compositionally biased region" description="Basic and acidic residues" evidence="1">
    <location>
        <begin position="413"/>
        <end position="426"/>
    </location>
</feature>
<feature type="compositionally biased region" description="Basic and acidic residues" evidence="1">
    <location>
        <begin position="244"/>
        <end position="270"/>
    </location>
</feature>
<evidence type="ECO:0000313" key="4">
    <source>
        <dbReference type="Proteomes" id="UP000198253"/>
    </source>
</evidence>
<feature type="compositionally biased region" description="Basic and acidic residues" evidence="1">
    <location>
        <begin position="361"/>
        <end position="378"/>
    </location>
</feature>
<evidence type="ECO:0000256" key="2">
    <source>
        <dbReference type="SAM" id="Phobius"/>
    </source>
</evidence>
<feature type="transmembrane region" description="Helical" evidence="2">
    <location>
        <begin position="42"/>
        <end position="63"/>
    </location>
</feature>
<protein>
    <submittedName>
        <fullName evidence="3">Uncharacterized protein</fullName>
    </submittedName>
</protein>
<organism evidence="3 4">
    <name type="scientific">Micromonospora echinospora</name>
    <name type="common">Micromonospora purpurea</name>
    <dbReference type="NCBI Taxonomy" id="1877"/>
    <lineage>
        <taxon>Bacteria</taxon>
        <taxon>Bacillati</taxon>
        <taxon>Actinomycetota</taxon>
        <taxon>Actinomycetes</taxon>
        <taxon>Micromonosporales</taxon>
        <taxon>Micromonosporaceae</taxon>
        <taxon>Micromonospora</taxon>
    </lineage>
</organism>
<dbReference type="Proteomes" id="UP000198253">
    <property type="component" value="Chromosome I"/>
</dbReference>
<feature type="compositionally biased region" description="Basic and acidic residues" evidence="1">
    <location>
        <begin position="174"/>
        <end position="216"/>
    </location>
</feature>
<feature type="compositionally biased region" description="Basic and acidic residues" evidence="1">
    <location>
        <begin position="641"/>
        <end position="669"/>
    </location>
</feature>
<name>A0A1C4WT22_MICEC</name>
<feature type="compositionally biased region" description="Low complexity" evidence="1">
    <location>
        <begin position="97"/>
        <end position="109"/>
    </location>
</feature>
<proteinExistence type="predicted"/>
<feature type="transmembrane region" description="Helical" evidence="2">
    <location>
        <begin position="16"/>
        <end position="36"/>
    </location>
</feature>
<feature type="compositionally biased region" description="Low complexity" evidence="1">
    <location>
        <begin position="323"/>
        <end position="337"/>
    </location>
</feature>
<evidence type="ECO:0000313" key="3">
    <source>
        <dbReference type="EMBL" id="SCE99340.1"/>
    </source>
</evidence>
<dbReference type="InParanoid" id="A0A1C4WT22"/>
<feature type="compositionally biased region" description="Basic and acidic residues" evidence="1">
    <location>
        <begin position="545"/>
        <end position="575"/>
    </location>
</feature>
<dbReference type="OrthoDB" id="3406038at2"/>
<dbReference type="RefSeq" id="WP_088981757.1">
    <property type="nucleotide sequence ID" value="NZ_LT607413.1"/>
</dbReference>
<evidence type="ECO:0000256" key="1">
    <source>
        <dbReference type="SAM" id="MobiDB-lite"/>
    </source>
</evidence>
<feature type="compositionally biased region" description="Basic and acidic residues" evidence="1">
    <location>
        <begin position="148"/>
        <end position="165"/>
    </location>
</feature>
<keyword evidence="2" id="KW-1133">Transmembrane helix</keyword>
<dbReference type="AlphaFoldDB" id="A0A1C4WT22"/>
<keyword evidence="2" id="KW-0472">Membrane</keyword>
<feature type="compositionally biased region" description="Basic and acidic residues" evidence="1">
    <location>
        <begin position="223"/>
        <end position="236"/>
    </location>
</feature>
<gene>
    <name evidence="3" type="ORF">GA0070618_2472</name>
</gene>
<keyword evidence="4" id="KW-1185">Reference proteome</keyword>
<reference evidence="4" key="1">
    <citation type="submission" date="2016-06" db="EMBL/GenBank/DDBJ databases">
        <authorList>
            <person name="Varghese N."/>
            <person name="Submissions Spin"/>
        </authorList>
    </citation>
    <scope>NUCLEOTIDE SEQUENCE [LARGE SCALE GENOMIC DNA]</scope>
    <source>
        <strain evidence="4">DSM 43816</strain>
    </source>
</reference>
<dbReference type="EMBL" id="LT607413">
    <property type="protein sequence ID" value="SCE99340.1"/>
    <property type="molecule type" value="Genomic_DNA"/>
</dbReference>
<feature type="compositionally biased region" description="Basic and acidic residues" evidence="1">
    <location>
        <begin position="466"/>
        <end position="477"/>
    </location>
</feature>
<accession>A0A1C4WT22</accession>
<keyword evidence="2" id="KW-0812">Transmembrane</keyword>
<sequence length="669" mass="72296">MPVPVSMDDKRGPSRLTLLFRAGLAVAALAALLLLVANGNGLLRVAAVLAIAAVAMIGLSISLRPDATAEVRQLADEIDELRAELAAVAHSAPPNADPARWPAEPAAPRGRIDAAPPVPVVEPRAGRARVTVAGADPIRPADEPEPEDAGRDHDPRRAAATDHRSAGAAPGRRRAGDPEDDRRWAGKSEDDRRRAGDPEEDRRSAEPTEDDRRRVGEPPGGRRRADDPEDGRRRSAEPATGRRRAPEPDGEPYRDHRTAEDWYADRESTTRPHTTPGYAAERAAGGVYGGPPRSDGHDVRPGAAPGPEVPPRPVGVVRHTETVHVTTRHTIVDGTAPDPGPGDGYGRWTPPEEQPWTGHGGPERDRWDGYPPREDHARPGRPRGSARPGHHDRSWDTPPTGPGPGGARSWSGPDDRPGPDGTRDWPGHGGGPDPDWRTPAGGRYAPGTDERYAPGGERTGPTGGDSRSRRGAAERVSGRAYPPADAGADDWSEVSAGGRWATVRDDEHGRELRMGERRAAVHADGDGTEMRVEDHWAAVRRPRRGHPDDGYDRDEGRGAGPEYPRRDRHRPEPDRALPPGGVPVPEQWRPAPGGRGAEGRSTPRGSEPAPGWSTPPAEPEWSPPRDRRQAGDWPEPSSRGRRSEPDPDRYGRSSRERGGRADDSPERWR</sequence>
<feature type="region of interest" description="Disordered" evidence="1">
    <location>
        <begin position="90"/>
        <end position="669"/>
    </location>
</feature>